<feature type="compositionally biased region" description="Pro residues" evidence="1">
    <location>
        <begin position="60"/>
        <end position="75"/>
    </location>
</feature>
<protein>
    <recommendedName>
        <fullName evidence="5">PEHE domain-containing protein</fullName>
    </recommendedName>
</protein>
<evidence type="ECO:0000313" key="4">
    <source>
        <dbReference type="Proteomes" id="UP000014760"/>
    </source>
</evidence>
<dbReference type="STRING" id="283909.R7TJM4"/>
<feature type="region of interest" description="Disordered" evidence="1">
    <location>
        <begin position="58"/>
        <end position="82"/>
    </location>
</feature>
<feature type="compositionally biased region" description="Low complexity" evidence="1">
    <location>
        <begin position="183"/>
        <end position="194"/>
    </location>
</feature>
<evidence type="ECO:0000256" key="1">
    <source>
        <dbReference type="SAM" id="MobiDB-lite"/>
    </source>
</evidence>
<feature type="region of interest" description="Disordered" evidence="1">
    <location>
        <begin position="183"/>
        <end position="208"/>
    </location>
</feature>
<evidence type="ECO:0000313" key="3">
    <source>
        <dbReference type="EnsemblMetazoa" id="CapteP222820"/>
    </source>
</evidence>
<dbReference type="PANTHER" id="PTHR22443:SF18">
    <property type="entry name" value="NON-SPECIFIC LETHAL 1, ISOFORM M"/>
    <property type="match status" value="1"/>
</dbReference>
<proteinExistence type="predicted"/>
<dbReference type="GO" id="GO:0035035">
    <property type="term" value="F:histone acetyltransferase binding"/>
    <property type="evidence" value="ECO:0007669"/>
    <property type="project" value="TreeGrafter"/>
</dbReference>
<accession>R7TJM4</accession>
<sequence length="569" mass="62175">MAPALTSDLTSREKEEGHNRGGAGGTSKAAAATGKLLQELKPIADILRSDSLSMQAMLPTAPPPPDLCHTQPPPGNGITPHSRVTPISPPSPLPNITMAEMSAESAKKQKRLEGRHERLMKRLRRLQSRQSISHVKQQMTGFVSTMQRNLQVAQQDFKSQLLQGHDVKNLSTAALVSLVQQLQASSSSSSSSQSTKKQTRMDADAAAKDQLQLEEETCLELDRVAGHLQCNLRHLEKGIDSDATESSSGGESCDEMDLYEEEEWGGDPQASRPPSVTKRASYQWACHRAAIASRWTWLQAQVSDLEYRIRQQNDIFRQIRASKGAVTLQDPPPQPSTANPVSSEDAEQEKTCVAARCRPVKSYRKRKLLKTSGNLPNKAVNGRAARLSSVRCGCYPLFTACAMCGGGRTTQNSPLTVGQAEDATSMPLLERAALLDSAFHPVLSFPQDVALSLHFERLLRRGQWQQAGSKSSSSSKPLKSVQSEKRRARYNRDKAQRKYKRITKAANSSTLSAKIRSKYEQKPLLGRGNKGSSTPKGGAGRCSSSNSRRLSGSDLQRKQRKAQAKGSSA</sequence>
<dbReference type="AlphaFoldDB" id="R7TJM4"/>
<reference evidence="2 4" key="2">
    <citation type="journal article" date="2013" name="Nature">
        <title>Insights into bilaterian evolution from three spiralian genomes.</title>
        <authorList>
            <person name="Simakov O."/>
            <person name="Marletaz F."/>
            <person name="Cho S.J."/>
            <person name="Edsinger-Gonzales E."/>
            <person name="Havlak P."/>
            <person name="Hellsten U."/>
            <person name="Kuo D.H."/>
            <person name="Larsson T."/>
            <person name="Lv J."/>
            <person name="Arendt D."/>
            <person name="Savage R."/>
            <person name="Osoegawa K."/>
            <person name="de Jong P."/>
            <person name="Grimwood J."/>
            <person name="Chapman J.A."/>
            <person name="Shapiro H."/>
            <person name="Aerts A."/>
            <person name="Otillar R.P."/>
            <person name="Terry A.Y."/>
            <person name="Boore J.L."/>
            <person name="Grigoriev I.V."/>
            <person name="Lindberg D.R."/>
            <person name="Seaver E.C."/>
            <person name="Weisblat D.A."/>
            <person name="Putnam N.H."/>
            <person name="Rokhsar D.S."/>
        </authorList>
    </citation>
    <scope>NUCLEOTIDE SEQUENCE</scope>
    <source>
        <strain evidence="2 4">I ESC-2004</strain>
    </source>
</reference>
<dbReference type="PANTHER" id="PTHR22443">
    <property type="entry name" value="NON-SPECIFIC LETHAL 1, ISOFORM M"/>
    <property type="match status" value="1"/>
</dbReference>
<dbReference type="EnsemblMetazoa" id="CapteT222820">
    <property type="protein sequence ID" value="CapteP222820"/>
    <property type="gene ID" value="CapteG222820"/>
</dbReference>
<organism evidence="2">
    <name type="scientific">Capitella teleta</name>
    <name type="common">Polychaete worm</name>
    <dbReference type="NCBI Taxonomy" id="283909"/>
    <lineage>
        <taxon>Eukaryota</taxon>
        <taxon>Metazoa</taxon>
        <taxon>Spiralia</taxon>
        <taxon>Lophotrochozoa</taxon>
        <taxon>Annelida</taxon>
        <taxon>Polychaeta</taxon>
        <taxon>Sedentaria</taxon>
        <taxon>Scolecida</taxon>
        <taxon>Capitellidae</taxon>
        <taxon>Capitella</taxon>
    </lineage>
</organism>
<keyword evidence="4" id="KW-1185">Reference proteome</keyword>
<feature type="region of interest" description="Disordered" evidence="1">
    <location>
        <begin position="464"/>
        <end position="569"/>
    </location>
</feature>
<dbReference type="EMBL" id="AMQN01002562">
    <property type="status" value="NOT_ANNOTATED_CDS"/>
    <property type="molecule type" value="Genomic_DNA"/>
</dbReference>
<reference evidence="4" key="1">
    <citation type="submission" date="2012-12" db="EMBL/GenBank/DDBJ databases">
        <authorList>
            <person name="Hellsten U."/>
            <person name="Grimwood J."/>
            <person name="Chapman J.A."/>
            <person name="Shapiro H."/>
            <person name="Aerts A."/>
            <person name="Otillar R.P."/>
            <person name="Terry A.Y."/>
            <person name="Boore J.L."/>
            <person name="Simakov O."/>
            <person name="Marletaz F."/>
            <person name="Cho S.-J."/>
            <person name="Edsinger-Gonzales E."/>
            <person name="Havlak P."/>
            <person name="Kuo D.-H."/>
            <person name="Larsson T."/>
            <person name="Lv J."/>
            <person name="Arendt D."/>
            <person name="Savage R."/>
            <person name="Osoegawa K."/>
            <person name="de Jong P."/>
            <person name="Lindberg D.R."/>
            <person name="Seaver E.C."/>
            <person name="Weisblat D.A."/>
            <person name="Putnam N.H."/>
            <person name="Grigoriev I.V."/>
            <person name="Rokhsar D.S."/>
        </authorList>
    </citation>
    <scope>NUCLEOTIDE SEQUENCE</scope>
    <source>
        <strain evidence="4">I ESC-2004</strain>
    </source>
</reference>
<reference evidence="3" key="3">
    <citation type="submission" date="2015-06" db="UniProtKB">
        <authorList>
            <consortium name="EnsemblMetazoa"/>
        </authorList>
    </citation>
    <scope>IDENTIFICATION</scope>
</reference>
<evidence type="ECO:0000313" key="2">
    <source>
        <dbReference type="EMBL" id="ELT94028.1"/>
    </source>
</evidence>
<feature type="region of interest" description="Disordered" evidence="1">
    <location>
        <begin position="1"/>
        <end position="30"/>
    </location>
</feature>
<dbReference type="InterPro" id="IPR026180">
    <property type="entry name" value="NSL1"/>
</dbReference>
<feature type="compositionally biased region" description="Low complexity" evidence="1">
    <location>
        <begin position="541"/>
        <end position="553"/>
    </location>
</feature>
<feature type="non-terminal residue" evidence="2">
    <location>
        <position position="569"/>
    </location>
</feature>
<name>R7TJM4_CAPTE</name>
<dbReference type="EMBL" id="KB309538">
    <property type="protein sequence ID" value="ELT94028.1"/>
    <property type="molecule type" value="Genomic_DNA"/>
</dbReference>
<gene>
    <name evidence="2" type="ORF">CAPTEDRAFT_222820</name>
</gene>
<feature type="compositionally biased region" description="Basic and acidic residues" evidence="1">
    <location>
        <begin position="10"/>
        <end position="19"/>
    </location>
</feature>
<dbReference type="GO" id="GO:0044545">
    <property type="term" value="C:NSL complex"/>
    <property type="evidence" value="ECO:0007669"/>
    <property type="project" value="TreeGrafter"/>
</dbReference>
<feature type="region of interest" description="Disordered" evidence="1">
    <location>
        <begin position="324"/>
        <end position="350"/>
    </location>
</feature>
<feature type="compositionally biased region" description="Low complexity" evidence="1">
    <location>
        <begin position="469"/>
        <end position="481"/>
    </location>
</feature>
<dbReference type="OrthoDB" id="6022640at2759"/>
<dbReference type="HOGENOM" id="CLU_479497_0_0_1"/>
<dbReference type="Proteomes" id="UP000014760">
    <property type="component" value="Unassembled WGS sequence"/>
</dbReference>
<evidence type="ECO:0008006" key="5">
    <source>
        <dbReference type="Google" id="ProtNLM"/>
    </source>
</evidence>
<feature type="compositionally biased region" description="Basic and acidic residues" evidence="1">
    <location>
        <begin position="482"/>
        <end position="496"/>
    </location>
</feature>